<dbReference type="Proteomes" id="UP000284824">
    <property type="component" value="Unassembled WGS sequence"/>
</dbReference>
<keyword evidence="2" id="KW-1185">Reference proteome</keyword>
<protein>
    <recommendedName>
        <fullName evidence="3">RNA polymerase sigma-70 factor (ECF subfamily)</fullName>
    </recommendedName>
</protein>
<evidence type="ECO:0000313" key="2">
    <source>
        <dbReference type="Proteomes" id="UP000284824"/>
    </source>
</evidence>
<sequence>MTRSACSTCSSESTVVNGNPALILRLNGELDGALAVRVDKARISGISYVRNPEKLTRVESETPLTRR</sequence>
<accession>A0A438M8D7</accession>
<dbReference type="EMBL" id="SAUN01000001">
    <property type="protein sequence ID" value="RVX41983.1"/>
    <property type="molecule type" value="Genomic_DNA"/>
</dbReference>
<dbReference type="AlphaFoldDB" id="A0A438M8D7"/>
<reference evidence="1 2" key="1">
    <citation type="submission" date="2019-01" db="EMBL/GenBank/DDBJ databases">
        <title>Sequencing the genomes of 1000 actinobacteria strains.</title>
        <authorList>
            <person name="Klenk H.-P."/>
        </authorList>
    </citation>
    <scope>NUCLEOTIDE SEQUENCE [LARGE SCALE GENOMIC DNA]</scope>
    <source>
        <strain evidence="1 2">DSM 43925</strain>
    </source>
</reference>
<organism evidence="1 2">
    <name type="scientific">Nonomuraea polychroma</name>
    <dbReference type="NCBI Taxonomy" id="46176"/>
    <lineage>
        <taxon>Bacteria</taxon>
        <taxon>Bacillati</taxon>
        <taxon>Actinomycetota</taxon>
        <taxon>Actinomycetes</taxon>
        <taxon>Streptosporangiales</taxon>
        <taxon>Streptosporangiaceae</taxon>
        <taxon>Nonomuraea</taxon>
    </lineage>
</organism>
<evidence type="ECO:0000313" key="1">
    <source>
        <dbReference type="EMBL" id="RVX41983.1"/>
    </source>
</evidence>
<evidence type="ECO:0008006" key="3">
    <source>
        <dbReference type="Google" id="ProtNLM"/>
    </source>
</evidence>
<gene>
    <name evidence="1" type="ORF">EDD27_4599</name>
</gene>
<comment type="caution">
    <text evidence="1">The sequence shown here is derived from an EMBL/GenBank/DDBJ whole genome shotgun (WGS) entry which is preliminary data.</text>
</comment>
<name>A0A438M8D7_9ACTN</name>
<proteinExistence type="predicted"/>